<evidence type="ECO:0008006" key="4">
    <source>
        <dbReference type="Google" id="ProtNLM"/>
    </source>
</evidence>
<evidence type="ECO:0000313" key="2">
    <source>
        <dbReference type="EMBL" id="HIZ03947.1"/>
    </source>
</evidence>
<evidence type="ECO:0000313" key="3">
    <source>
        <dbReference type="Proteomes" id="UP000824132"/>
    </source>
</evidence>
<accession>A0A9D2IEU1</accession>
<reference evidence="2" key="1">
    <citation type="journal article" date="2021" name="PeerJ">
        <title>Extensive microbial diversity within the chicken gut microbiome revealed by metagenomics and culture.</title>
        <authorList>
            <person name="Gilroy R."/>
            <person name="Ravi A."/>
            <person name="Getino M."/>
            <person name="Pursley I."/>
            <person name="Horton D.L."/>
            <person name="Alikhan N.F."/>
            <person name="Baker D."/>
            <person name="Gharbi K."/>
            <person name="Hall N."/>
            <person name="Watson M."/>
            <person name="Adriaenssens E.M."/>
            <person name="Foster-Nyarko E."/>
            <person name="Jarju S."/>
            <person name="Secka A."/>
            <person name="Antonio M."/>
            <person name="Oren A."/>
            <person name="Chaudhuri R.R."/>
            <person name="La Ragione R."/>
            <person name="Hildebrand F."/>
            <person name="Pallen M.J."/>
        </authorList>
    </citation>
    <scope>NUCLEOTIDE SEQUENCE</scope>
    <source>
        <strain evidence="2">CHK187-5294</strain>
    </source>
</reference>
<protein>
    <recommendedName>
        <fullName evidence="4">YcxB family protein</fullName>
    </recommendedName>
</protein>
<comment type="caution">
    <text evidence="2">The sequence shown here is derived from an EMBL/GenBank/DDBJ whole genome shotgun (WGS) entry which is preliminary data.</text>
</comment>
<reference evidence="2" key="2">
    <citation type="submission" date="2021-04" db="EMBL/GenBank/DDBJ databases">
        <authorList>
            <person name="Gilroy R."/>
        </authorList>
    </citation>
    <scope>NUCLEOTIDE SEQUENCE</scope>
    <source>
        <strain evidence="2">CHK187-5294</strain>
    </source>
</reference>
<dbReference type="Proteomes" id="UP000824132">
    <property type="component" value="Unassembled WGS sequence"/>
</dbReference>
<dbReference type="EMBL" id="DXCL01000041">
    <property type="protein sequence ID" value="HIZ03947.1"/>
    <property type="molecule type" value="Genomic_DNA"/>
</dbReference>
<keyword evidence="1" id="KW-0472">Membrane</keyword>
<sequence length="167" mass="19008">MIEFFGEISLACKKNAYRRKKRYYAVWTAVLTAVVAGLAVVAGTTGGEFVMFTVFAALLLALTVFLFIAPSPKSLSKEQWLFRIQIEGEEIRFTQYLAEKEVSKKREVGKVRKVVKDERCYLLYTPNAGNIIVCQRNLLKKGTFEELESIFSGRIREAAEKPNKNQK</sequence>
<keyword evidence="1" id="KW-1133">Transmembrane helix</keyword>
<organism evidence="2 3">
    <name type="scientific">Candidatus Borkfalkia avistercoris</name>
    <dbReference type="NCBI Taxonomy" id="2838504"/>
    <lineage>
        <taxon>Bacteria</taxon>
        <taxon>Bacillati</taxon>
        <taxon>Bacillota</taxon>
        <taxon>Clostridia</taxon>
        <taxon>Christensenellales</taxon>
        <taxon>Christensenellaceae</taxon>
        <taxon>Candidatus Borkfalkia</taxon>
    </lineage>
</organism>
<feature type="transmembrane region" description="Helical" evidence="1">
    <location>
        <begin position="49"/>
        <end position="69"/>
    </location>
</feature>
<dbReference type="AlphaFoldDB" id="A0A9D2IEU1"/>
<keyword evidence="1" id="KW-0812">Transmembrane</keyword>
<evidence type="ECO:0000256" key="1">
    <source>
        <dbReference type="SAM" id="Phobius"/>
    </source>
</evidence>
<name>A0A9D2IEU1_9FIRM</name>
<proteinExistence type="predicted"/>
<gene>
    <name evidence="2" type="ORF">H9727_06650</name>
</gene>
<feature type="transmembrane region" description="Helical" evidence="1">
    <location>
        <begin position="23"/>
        <end position="43"/>
    </location>
</feature>